<keyword evidence="4 8" id="KW-0999">Mitochondrion inner membrane</keyword>
<comment type="subcellular location">
    <subcellularLocation>
        <location evidence="2 8">Mitochondrion inner membrane</location>
        <topology evidence="2 8">Peripheral membrane protein</topology>
        <orientation evidence="2 8">Matrix side</orientation>
    </subcellularLocation>
</comment>
<dbReference type="Gene3D" id="3.30.460.10">
    <property type="entry name" value="Beta Polymerase, domain 2"/>
    <property type="match status" value="1"/>
</dbReference>
<accession>A0A0M8N6D3</accession>
<dbReference type="AlphaFoldDB" id="A0A0M8N6D3"/>
<feature type="compositionally biased region" description="Low complexity" evidence="9">
    <location>
        <begin position="34"/>
        <end position="47"/>
    </location>
</feature>
<keyword evidence="6 8" id="KW-0496">Mitochondrion</keyword>
<reference evidence="10 11" key="1">
    <citation type="submission" date="2015-07" db="EMBL/GenBank/DDBJ databases">
        <title>The genome of the fungus Escovopsis weberi, a specialized disease agent of ant agriculture.</title>
        <authorList>
            <person name="de Man T.J."/>
            <person name="Stajich J.E."/>
            <person name="Kubicek C.P."/>
            <person name="Chenthamara K."/>
            <person name="Atanasova L."/>
            <person name="Druzhinina I.S."/>
            <person name="Birnbaum S."/>
            <person name="Barribeau S.M."/>
            <person name="Teiling C."/>
            <person name="Suen G."/>
            <person name="Currie C."/>
            <person name="Gerardo N.M."/>
        </authorList>
    </citation>
    <scope>NUCLEOTIDE SEQUENCE [LARGE SCALE GENOMIC DNA]</scope>
</reference>
<feature type="compositionally biased region" description="Acidic residues" evidence="9">
    <location>
        <begin position="80"/>
        <end position="93"/>
    </location>
</feature>
<comment type="similarity">
    <text evidence="3 8">Belongs to the ATP25 family.</text>
</comment>
<comment type="function">
    <text evidence="1">Probable mitochondrial mRNA stabilization factor.</text>
</comment>
<dbReference type="InterPro" id="IPR040152">
    <property type="entry name" value="Atp25"/>
</dbReference>
<evidence type="ECO:0000256" key="9">
    <source>
        <dbReference type="SAM" id="MobiDB-lite"/>
    </source>
</evidence>
<comment type="caution">
    <text evidence="10">The sequence shown here is derived from an EMBL/GenBank/DDBJ whole genome shotgun (WGS) entry which is preliminary data.</text>
</comment>
<comment type="function">
    <text evidence="8">Mitochondrial mRNA stabilization factor.</text>
</comment>
<evidence type="ECO:0000256" key="2">
    <source>
        <dbReference type="ARBA" id="ARBA00004443"/>
    </source>
</evidence>
<dbReference type="STRING" id="150374.A0A0M8N6D3"/>
<dbReference type="GO" id="GO:0048255">
    <property type="term" value="P:mRNA stabilization"/>
    <property type="evidence" value="ECO:0007669"/>
    <property type="project" value="TreeGrafter"/>
</dbReference>
<dbReference type="GO" id="GO:0005743">
    <property type="term" value="C:mitochondrial inner membrane"/>
    <property type="evidence" value="ECO:0007669"/>
    <property type="project" value="UniProtKB-SubCell"/>
</dbReference>
<organism evidence="10 11">
    <name type="scientific">Escovopsis weberi</name>
    <dbReference type="NCBI Taxonomy" id="150374"/>
    <lineage>
        <taxon>Eukaryota</taxon>
        <taxon>Fungi</taxon>
        <taxon>Dikarya</taxon>
        <taxon>Ascomycota</taxon>
        <taxon>Pezizomycotina</taxon>
        <taxon>Sordariomycetes</taxon>
        <taxon>Hypocreomycetidae</taxon>
        <taxon>Hypocreales</taxon>
        <taxon>Hypocreaceae</taxon>
        <taxon>Escovopsis</taxon>
    </lineage>
</organism>
<keyword evidence="7 8" id="KW-0472">Membrane</keyword>
<evidence type="ECO:0000256" key="1">
    <source>
        <dbReference type="ARBA" id="ARBA00003470"/>
    </source>
</evidence>
<proteinExistence type="inferred from homology"/>
<evidence type="ECO:0000256" key="5">
    <source>
        <dbReference type="ARBA" id="ARBA00022946"/>
    </source>
</evidence>
<gene>
    <name evidence="10" type="ORF">ESCO_004025</name>
</gene>
<feature type="region of interest" description="Disordered" evidence="9">
    <location>
        <begin position="346"/>
        <end position="377"/>
    </location>
</feature>
<evidence type="ECO:0000256" key="6">
    <source>
        <dbReference type="ARBA" id="ARBA00023128"/>
    </source>
</evidence>
<dbReference type="PANTHER" id="PTHR28087:SF1">
    <property type="entry name" value="ATPASE SYNTHESIS PROTEIN 25, MITOCHONDRIAL"/>
    <property type="match status" value="1"/>
</dbReference>
<dbReference type="GO" id="GO:0140053">
    <property type="term" value="P:mitochondrial gene expression"/>
    <property type="evidence" value="ECO:0007669"/>
    <property type="project" value="UniProtKB-UniRule"/>
</dbReference>
<evidence type="ECO:0000256" key="3">
    <source>
        <dbReference type="ARBA" id="ARBA00010787"/>
    </source>
</evidence>
<protein>
    <recommendedName>
        <fullName evidence="8">ATPase synthesis protein 25</fullName>
    </recommendedName>
</protein>
<evidence type="ECO:0000256" key="8">
    <source>
        <dbReference type="RuleBase" id="RU367062"/>
    </source>
</evidence>
<dbReference type="Proteomes" id="UP000053831">
    <property type="component" value="Unassembled WGS sequence"/>
</dbReference>
<evidence type="ECO:0000313" key="10">
    <source>
        <dbReference type="EMBL" id="KOS20910.1"/>
    </source>
</evidence>
<dbReference type="OrthoDB" id="107372at2759"/>
<feature type="region of interest" description="Disordered" evidence="9">
    <location>
        <begin position="34"/>
        <end position="104"/>
    </location>
</feature>
<evidence type="ECO:0000256" key="7">
    <source>
        <dbReference type="ARBA" id="ARBA00023136"/>
    </source>
</evidence>
<evidence type="ECO:0000313" key="11">
    <source>
        <dbReference type="Proteomes" id="UP000053831"/>
    </source>
</evidence>
<keyword evidence="11" id="KW-1185">Reference proteome</keyword>
<keyword evidence="5 8" id="KW-0809">Transit peptide</keyword>
<sequence>MIARPVSSALACGSCRHAILKAIVSRSASGLQASSAQRAARQTTQHRAPSRGFSAGNALRSEPSSSSQVPAYTRTRTEAEPEADQDPQGDDDYQGTPWFLQEEPPRHPPIQHAVDLPKVPEDAPTFLQPMMKYIYEDMGLDDLSLLDLRDLDPPAALGPNLMMLFGTARSERHLHVSSSRFVRWLKRNHKINARADGLIGPGELRTKLRRLRKKAKLLGTNSSMLPGGDNGISTGWVCVNFATDEGGAGETESFDESGRLSGFGAPTTGTTVVVQVMTEARRNELDLETLWQSLLRRNLEELERIKGNAAVDRSKVDGLVASKIQLPGSSSAQQWEALKRASQQQQQQQRLFSTSARRTRTQGESAAAAQTAPEDAGDDMPDLATLGQQIAEVQLTGTSVGQDVLQGLILAALHARPYDESSAVERLAMVDRLCLMAHERGMAVLATDWLVAMIEAIVSSPAYGPELRRAQHNLETILTDRRSRLAPEQVLRLMAAHAQRQDWDRFWDVFRVPPRFQEPRGPELYELAFRATAATGDRRLCIDALRWVYPEMTREVSPVWPVGALYSALRACILVADPAAEQLLRNPPNPETLGTLEQMRLKNREFVRVLREVESLRGQRAAAVAEEQRAQTLSQLQKPGPVST</sequence>
<name>A0A0M8N6D3_ESCWE</name>
<dbReference type="PANTHER" id="PTHR28087">
    <property type="entry name" value="ATPASE SYNTHESIS PROTEIN 25, MITOCHONDRIAL"/>
    <property type="match status" value="1"/>
</dbReference>
<evidence type="ECO:0000256" key="4">
    <source>
        <dbReference type="ARBA" id="ARBA00022792"/>
    </source>
</evidence>
<dbReference type="EMBL" id="LGSR01000013">
    <property type="protein sequence ID" value="KOS20910.1"/>
    <property type="molecule type" value="Genomic_DNA"/>
</dbReference>
<dbReference type="InterPro" id="IPR043519">
    <property type="entry name" value="NT_sf"/>
</dbReference>